<dbReference type="OrthoDB" id="5578174at2759"/>
<evidence type="ECO:0000313" key="5">
    <source>
        <dbReference type="EMBL" id="KAF9787949.1"/>
    </source>
</evidence>
<organism evidence="5 6">
    <name type="scientific">Thelephora terrestris</name>
    <dbReference type="NCBI Taxonomy" id="56493"/>
    <lineage>
        <taxon>Eukaryota</taxon>
        <taxon>Fungi</taxon>
        <taxon>Dikarya</taxon>
        <taxon>Basidiomycota</taxon>
        <taxon>Agaricomycotina</taxon>
        <taxon>Agaricomycetes</taxon>
        <taxon>Thelephorales</taxon>
        <taxon>Thelephoraceae</taxon>
        <taxon>Thelephora</taxon>
    </lineage>
</organism>
<evidence type="ECO:0000256" key="1">
    <source>
        <dbReference type="ARBA" id="ARBA00003548"/>
    </source>
</evidence>
<evidence type="ECO:0000256" key="4">
    <source>
        <dbReference type="SAM" id="MobiDB-lite"/>
    </source>
</evidence>
<protein>
    <recommendedName>
        <fullName evidence="3">Required for respiratory growth protein 9, mitochondrial</fullName>
    </recommendedName>
</protein>
<reference evidence="5" key="1">
    <citation type="journal article" date="2020" name="Nat. Commun.">
        <title>Large-scale genome sequencing of mycorrhizal fungi provides insights into the early evolution of symbiotic traits.</title>
        <authorList>
            <person name="Miyauchi S."/>
            <person name="Kiss E."/>
            <person name="Kuo A."/>
            <person name="Drula E."/>
            <person name="Kohler A."/>
            <person name="Sanchez-Garcia M."/>
            <person name="Morin E."/>
            <person name="Andreopoulos B."/>
            <person name="Barry K.W."/>
            <person name="Bonito G."/>
            <person name="Buee M."/>
            <person name="Carver A."/>
            <person name="Chen C."/>
            <person name="Cichocki N."/>
            <person name="Clum A."/>
            <person name="Culley D."/>
            <person name="Crous P.W."/>
            <person name="Fauchery L."/>
            <person name="Girlanda M."/>
            <person name="Hayes R.D."/>
            <person name="Keri Z."/>
            <person name="LaButti K."/>
            <person name="Lipzen A."/>
            <person name="Lombard V."/>
            <person name="Magnuson J."/>
            <person name="Maillard F."/>
            <person name="Murat C."/>
            <person name="Nolan M."/>
            <person name="Ohm R.A."/>
            <person name="Pangilinan J."/>
            <person name="Pereira M.F."/>
            <person name="Perotto S."/>
            <person name="Peter M."/>
            <person name="Pfister S."/>
            <person name="Riley R."/>
            <person name="Sitrit Y."/>
            <person name="Stielow J.B."/>
            <person name="Szollosi G."/>
            <person name="Zifcakova L."/>
            <person name="Stursova M."/>
            <person name="Spatafora J.W."/>
            <person name="Tedersoo L."/>
            <person name="Vaario L.M."/>
            <person name="Yamada A."/>
            <person name="Yan M."/>
            <person name="Wang P."/>
            <person name="Xu J."/>
            <person name="Bruns T."/>
            <person name="Baldrian P."/>
            <person name="Vilgalys R."/>
            <person name="Dunand C."/>
            <person name="Henrissat B."/>
            <person name="Grigoriev I.V."/>
            <person name="Hibbett D."/>
            <person name="Nagy L.G."/>
            <person name="Martin F.M."/>
        </authorList>
    </citation>
    <scope>NUCLEOTIDE SEQUENCE</scope>
    <source>
        <strain evidence="5">UH-Tt-Lm1</strain>
    </source>
</reference>
<evidence type="ECO:0000313" key="6">
    <source>
        <dbReference type="Proteomes" id="UP000736335"/>
    </source>
</evidence>
<feature type="region of interest" description="Disordered" evidence="4">
    <location>
        <begin position="49"/>
        <end position="95"/>
    </location>
</feature>
<dbReference type="Proteomes" id="UP000736335">
    <property type="component" value="Unassembled WGS sequence"/>
</dbReference>
<accession>A0A9P6HIQ4</accession>
<gene>
    <name evidence="5" type="ORF">BJ322DRAFT_592766</name>
</gene>
<keyword evidence="6" id="KW-1185">Reference proteome</keyword>
<evidence type="ECO:0000256" key="2">
    <source>
        <dbReference type="ARBA" id="ARBA00010895"/>
    </source>
</evidence>
<evidence type="ECO:0000256" key="3">
    <source>
        <dbReference type="ARBA" id="ARBA00013566"/>
    </source>
</evidence>
<dbReference type="InterPro" id="IPR010487">
    <property type="entry name" value="NGRN/Rrg9"/>
</dbReference>
<dbReference type="AlphaFoldDB" id="A0A9P6HIQ4"/>
<dbReference type="GO" id="GO:0005634">
    <property type="term" value="C:nucleus"/>
    <property type="evidence" value="ECO:0007669"/>
    <property type="project" value="TreeGrafter"/>
</dbReference>
<name>A0A9P6HIQ4_9AGAM</name>
<dbReference type="EMBL" id="WIUZ02000004">
    <property type="protein sequence ID" value="KAF9787949.1"/>
    <property type="molecule type" value="Genomic_DNA"/>
</dbReference>
<comment type="function">
    <text evidence="1">Required for respiratory activity and maintenance and expression of the mitochondrial genome.</text>
</comment>
<dbReference type="Pfam" id="PF06413">
    <property type="entry name" value="Neugrin"/>
    <property type="match status" value="1"/>
</dbReference>
<reference evidence="5" key="2">
    <citation type="submission" date="2020-11" db="EMBL/GenBank/DDBJ databases">
        <authorList>
            <consortium name="DOE Joint Genome Institute"/>
            <person name="Kuo A."/>
            <person name="Miyauchi S."/>
            <person name="Kiss E."/>
            <person name="Drula E."/>
            <person name="Kohler A."/>
            <person name="Sanchez-Garcia M."/>
            <person name="Andreopoulos B."/>
            <person name="Barry K.W."/>
            <person name="Bonito G."/>
            <person name="Buee M."/>
            <person name="Carver A."/>
            <person name="Chen C."/>
            <person name="Cichocki N."/>
            <person name="Clum A."/>
            <person name="Culley D."/>
            <person name="Crous P.W."/>
            <person name="Fauchery L."/>
            <person name="Girlanda M."/>
            <person name="Hayes R."/>
            <person name="Keri Z."/>
            <person name="Labutti K."/>
            <person name="Lipzen A."/>
            <person name="Lombard V."/>
            <person name="Magnuson J."/>
            <person name="Maillard F."/>
            <person name="Morin E."/>
            <person name="Murat C."/>
            <person name="Nolan M."/>
            <person name="Ohm R."/>
            <person name="Pangilinan J."/>
            <person name="Pereira M."/>
            <person name="Perotto S."/>
            <person name="Peter M."/>
            <person name="Riley R."/>
            <person name="Sitrit Y."/>
            <person name="Stielow B."/>
            <person name="Szollosi G."/>
            <person name="Zifcakova L."/>
            <person name="Stursova M."/>
            <person name="Spatafora J.W."/>
            <person name="Tedersoo L."/>
            <person name="Vaario L.-M."/>
            <person name="Yamada A."/>
            <person name="Yan M."/>
            <person name="Wang P."/>
            <person name="Xu J."/>
            <person name="Bruns T."/>
            <person name="Baldrian P."/>
            <person name="Vilgalys R."/>
            <person name="Henrissat B."/>
            <person name="Grigoriev I.V."/>
            <person name="Hibbett D."/>
            <person name="Nagy L.G."/>
            <person name="Martin F.M."/>
        </authorList>
    </citation>
    <scope>NUCLEOTIDE SEQUENCE</scope>
    <source>
        <strain evidence="5">UH-Tt-Lm1</strain>
    </source>
</reference>
<comment type="similarity">
    <text evidence="2">Belongs to the RRG9 family.</text>
</comment>
<dbReference type="PANTHER" id="PTHR13475">
    <property type="entry name" value="NEUGRIN"/>
    <property type="match status" value="1"/>
</dbReference>
<sequence length="232" mass="26473">MALSQLRAGLRCVSNWTACVAHRGVRTAASKVQFSVPLDDYDEDYGDCTHAAPPSSSSVLSKRDWTTYTPKPPPSLKPHSDSAGQEPSSSFAELERRPVFHIPKKAIQKSTPVAARLHRDRMKRSFPQGWSPPHKLSRQAMDGLRVLHAHDPEKFSTPKLAERFRISPEAVRRILRGQWEPTPEQRVRLLRREMREKQSWIEARRAAEREEFKELGGGRTNCKRTGDKLTFI</sequence>
<proteinExistence type="inferred from homology"/>
<dbReference type="PANTHER" id="PTHR13475:SF3">
    <property type="entry name" value="NEUGRIN"/>
    <property type="match status" value="1"/>
</dbReference>
<feature type="compositionally biased region" description="Polar residues" evidence="4">
    <location>
        <begin position="82"/>
        <end position="91"/>
    </location>
</feature>
<comment type="caution">
    <text evidence="5">The sequence shown here is derived from an EMBL/GenBank/DDBJ whole genome shotgun (WGS) entry which is preliminary data.</text>
</comment>